<comment type="similarity">
    <text evidence="1">Belongs to the peptidase S33 family.</text>
</comment>
<dbReference type="InterPro" id="IPR010497">
    <property type="entry name" value="Epoxide_hydro_N"/>
</dbReference>
<protein>
    <submittedName>
        <fullName evidence="5">Epoxide hydrolase family protein</fullName>
        <ecNumber evidence="5">3.-.-.-</ecNumber>
    </submittedName>
</protein>
<organism evidence="5 6">
    <name type="scientific">Amycolatopsis pigmentata</name>
    <dbReference type="NCBI Taxonomy" id="450801"/>
    <lineage>
        <taxon>Bacteria</taxon>
        <taxon>Bacillati</taxon>
        <taxon>Actinomycetota</taxon>
        <taxon>Actinomycetes</taxon>
        <taxon>Pseudonocardiales</taxon>
        <taxon>Pseudonocardiaceae</taxon>
        <taxon>Amycolatopsis</taxon>
    </lineage>
</organism>
<gene>
    <name evidence="5" type="ORF">ACFSXZ_09475</name>
</gene>
<dbReference type="InterPro" id="IPR000639">
    <property type="entry name" value="Epox_hydrolase-like"/>
</dbReference>
<dbReference type="InterPro" id="IPR016292">
    <property type="entry name" value="Epoxide_hydrolase"/>
</dbReference>
<dbReference type="EC" id="3.-.-.-" evidence="5"/>
<dbReference type="SUPFAM" id="SSF53474">
    <property type="entry name" value="alpha/beta-Hydrolases"/>
    <property type="match status" value="1"/>
</dbReference>
<evidence type="ECO:0000313" key="6">
    <source>
        <dbReference type="Proteomes" id="UP001597417"/>
    </source>
</evidence>
<dbReference type="Pfam" id="PF06441">
    <property type="entry name" value="EHN"/>
    <property type="match status" value="1"/>
</dbReference>
<evidence type="ECO:0000256" key="3">
    <source>
        <dbReference type="ARBA" id="ARBA00022801"/>
    </source>
</evidence>
<dbReference type="Gene3D" id="3.40.50.1820">
    <property type="entry name" value="alpha/beta hydrolase"/>
    <property type="match status" value="1"/>
</dbReference>
<dbReference type="PIRSF" id="PIRSF001112">
    <property type="entry name" value="Epoxide_hydrolase"/>
    <property type="match status" value="1"/>
</dbReference>
<dbReference type="Proteomes" id="UP001597417">
    <property type="component" value="Unassembled WGS sequence"/>
</dbReference>
<accession>A0ABW5FQ67</accession>
<evidence type="ECO:0000256" key="2">
    <source>
        <dbReference type="ARBA" id="ARBA00022797"/>
    </source>
</evidence>
<dbReference type="PANTHER" id="PTHR21661">
    <property type="entry name" value="EPOXIDE HYDROLASE 1-RELATED"/>
    <property type="match status" value="1"/>
</dbReference>
<keyword evidence="2" id="KW-0058">Aromatic hydrocarbons catabolism</keyword>
<sequence length="401" mass="44965">MSQDERFDSHQSPLRVKPFTIAIGDDQLEDLDRRLRHTRWPDAIAGMGWDDGTDLPFLRHLTKYWRTDFDWRAQEATLNALPQFTAELDGVEIHFIHQHGTGPNPFPLVITHGWPGTGFDMQHIIPLLANPGDHGADPADAFDVVVPSLPGYGFSQRPTRPGFGPHHVAQLWTRLMTGLGYERFGAQAADWGAAVSTWLASLFPDLVTGLHLNFIPGSFRPSLGEDQPPLSADEQAFLDAAAAWFDAEGGYHRLQATKPQTPAYALTDSPAGLAAWIVEKMRGWSDCGGSVERAFTLDAILTNISIYWFTGTIGSSMRFYRENRLRPNHFRAGERIVPPLGVAAFPQDLIPPRTWVERVFNVTRWTQMPRGGHFGAMETPELLAKEIREFFRPLRAHQRGL</sequence>
<name>A0ABW5FQ67_9PSEU</name>
<evidence type="ECO:0000256" key="1">
    <source>
        <dbReference type="ARBA" id="ARBA00010088"/>
    </source>
</evidence>
<comment type="caution">
    <text evidence="5">The sequence shown here is derived from an EMBL/GenBank/DDBJ whole genome shotgun (WGS) entry which is preliminary data.</text>
</comment>
<keyword evidence="6" id="KW-1185">Reference proteome</keyword>
<dbReference type="PANTHER" id="PTHR21661:SF35">
    <property type="entry name" value="EPOXIDE HYDROLASE"/>
    <property type="match status" value="1"/>
</dbReference>
<feature type="domain" description="Epoxide hydrolase N-terminal" evidence="4">
    <location>
        <begin position="16"/>
        <end position="119"/>
    </location>
</feature>
<keyword evidence="3 5" id="KW-0378">Hydrolase</keyword>
<dbReference type="EMBL" id="JBHUKR010000006">
    <property type="protein sequence ID" value="MFD2416562.1"/>
    <property type="molecule type" value="Genomic_DNA"/>
</dbReference>
<evidence type="ECO:0000313" key="5">
    <source>
        <dbReference type="EMBL" id="MFD2416562.1"/>
    </source>
</evidence>
<dbReference type="RefSeq" id="WP_378263459.1">
    <property type="nucleotide sequence ID" value="NZ_JBHUKR010000006.1"/>
</dbReference>
<dbReference type="InterPro" id="IPR029058">
    <property type="entry name" value="AB_hydrolase_fold"/>
</dbReference>
<evidence type="ECO:0000259" key="4">
    <source>
        <dbReference type="Pfam" id="PF06441"/>
    </source>
</evidence>
<dbReference type="GO" id="GO:0016787">
    <property type="term" value="F:hydrolase activity"/>
    <property type="evidence" value="ECO:0007669"/>
    <property type="project" value="UniProtKB-KW"/>
</dbReference>
<dbReference type="PRINTS" id="PR00412">
    <property type="entry name" value="EPOXHYDRLASE"/>
</dbReference>
<reference evidence="6" key="1">
    <citation type="journal article" date="2019" name="Int. J. Syst. Evol. Microbiol.">
        <title>The Global Catalogue of Microorganisms (GCM) 10K type strain sequencing project: providing services to taxonomists for standard genome sequencing and annotation.</title>
        <authorList>
            <consortium name="The Broad Institute Genomics Platform"/>
            <consortium name="The Broad Institute Genome Sequencing Center for Infectious Disease"/>
            <person name="Wu L."/>
            <person name="Ma J."/>
        </authorList>
    </citation>
    <scope>NUCLEOTIDE SEQUENCE [LARGE SCALE GENOMIC DNA]</scope>
    <source>
        <strain evidence="6">CGMCC 4.7645</strain>
    </source>
</reference>
<proteinExistence type="inferred from homology"/>